<proteinExistence type="inferred from homology"/>
<evidence type="ECO:0000256" key="6">
    <source>
        <dbReference type="ARBA" id="ARBA00022824"/>
    </source>
</evidence>
<evidence type="ECO:0000256" key="8">
    <source>
        <dbReference type="ARBA" id="ARBA00023136"/>
    </source>
</evidence>
<keyword evidence="10" id="KW-0143">Chaperone</keyword>
<dbReference type="Proteomes" id="UP000694924">
    <property type="component" value="Unplaced"/>
</dbReference>
<evidence type="ECO:0000313" key="15">
    <source>
        <dbReference type="RefSeq" id="XP_015191335.1"/>
    </source>
</evidence>
<keyword evidence="9" id="KW-0576">Peroxisome</keyword>
<evidence type="ECO:0000256" key="3">
    <source>
        <dbReference type="ARBA" id="ARBA00004585"/>
    </source>
</evidence>
<feature type="transmembrane region" description="Helical" evidence="13">
    <location>
        <begin position="239"/>
        <end position="256"/>
    </location>
</feature>
<dbReference type="RefSeq" id="XP_015191335.1">
    <property type="nucleotide sequence ID" value="XM_015335849.1"/>
</dbReference>
<evidence type="ECO:0000256" key="12">
    <source>
        <dbReference type="ARBA" id="ARBA00024424"/>
    </source>
</evidence>
<evidence type="ECO:0000256" key="7">
    <source>
        <dbReference type="ARBA" id="ARBA00022989"/>
    </source>
</evidence>
<evidence type="ECO:0000256" key="9">
    <source>
        <dbReference type="ARBA" id="ARBA00023140"/>
    </source>
</evidence>
<organism evidence="14 15">
    <name type="scientific">Polistes dominula</name>
    <name type="common">European paper wasp</name>
    <name type="synonym">Vespa dominula</name>
    <dbReference type="NCBI Taxonomy" id="743375"/>
    <lineage>
        <taxon>Eukaryota</taxon>
        <taxon>Metazoa</taxon>
        <taxon>Ecdysozoa</taxon>
        <taxon>Arthropoda</taxon>
        <taxon>Hexapoda</taxon>
        <taxon>Insecta</taxon>
        <taxon>Pterygota</taxon>
        <taxon>Neoptera</taxon>
        <taxon>Endopterygota</taxon>
        <taxon>Hymenoptera</taxon>
        <taxon>Apocrita</taxon>
        <taxon>Aculeata</taxon>
        <taxon>Vespoidea</taxon>
        <taxon>Vespidae</taxon>
        <taxon>Polistinae</taxon>
        <taxon>Polistini</taxon>
        <taxon>Polistes</taxon>
    </lineage>
</organism>
<dbReference type="PANTHER" id="PTHR13163:SF0">
    <property type="entry name" value="NOVEL ACETYLCHOLINE RECEPTOR CHAPERONE"/>
    <property type="match status" value="1"/>
</dbReference>
<evidence type="ECO:0000256" key="13">
    <source>
        <dbReference type="SAM" id="Phobius"/>
    </source>
</evidence>
<evidence type="ECO:0000256" key="10">
    <source>
        <dbReference type="ARBA" id="ARBA00023186"/>
    </source>
</evidence>
<comment type="similarity">
    <text evidence="4">Belongs to the DoxX family.</text>
</comment>
<keyword evidence="6" id="KW-0256">Endoplasmic reticulum</keyword>
<evidence type="ECO:0000313" key="14">
    <source>
        <dbReference type="Proteomes" id="UP000694924"/>
    </source>
</evidence>
<name>A0ABM1JFU7_POLDO</name>
<feature type="transmembrane region" description="Helical" evidence="13">
    <location>
        <begin position="20"/>
        <end position="40"/>
    </location>
</feature>
<dbReference type="GeneID" id="107074425"/>
<evidence type="ECO:0000256" key="2">
    <source>
        <dbReference type="ARBA" id="ARBA00004541"/>
    </source>
</evidence>
<keyword evidence="11" id="KW-0968">Cytoplasmic vesicle</keyword>
<evidence type="ECO:0000256" key="5">
    <source>
        <dbReference type="ARBA" id="ARBA00022692"/>
    </source>
</evidence>
<keyword evidence="5 13" id="KW-0812">Transmembrane</keyword>
<dbReference type="Pfam" id="PF13564">
    <property type="entry name" value="DoxX_2"/>
    <property type="match status" value="1"/>
</dbReference>
<keyword evidence="14" id="KW-1185">Reference proteome</keyword>
<dbReference type="PANTHER" id="PTHR13163">
    <property type="entry name" value="SPINAL CORD EXPRESSION PROTEIN 4"/>
    <property type="match status" value="1"/>
</dbReference>
<protein>
    <recommendedName>
        <fullName evidence="12">Novel acetylcholine receptor chaperone</fullName>
    </recommendedName>
</protein>
<evidence type="ECO:0000256" key="4">
    <source>
        <dbReference type="ARBA" id="ARBA00006679"/>
    </source>
</evidence>
<evidence type="ECO:0000256" key="1">
    <source>
        <dbReference type="ARBA" id="ARBA00004477"/>
    </source>
</evidence>
<evidence type="ECO:0000256" key="11">
    <source>
        <dbReference type="ARBA" id="ARBA00023329"/>
    </source>
</evidence>
<dbReference type="InterPro" id="IPR032808">
    <property type="entry name" value="DoxX"/>
</dbReference>
<dbReference type="InterPro" id="IPR040399">
    <property type="entry name" value="TMEM35A/B"/>
</dbReference>
<gene>
    <name evidence="15" type="primary">LOC107074425</name>
</gene>
<comment type="subcellular location">
    <subcellularLocation>
        <location evidence="2">Cytoplasmic vesicle</location>
    </subcellularLocation>
    <subcellularLocation>
        <location evidence="1">Endoplasmic reticulum membrane</location>
        <topology evidence="1">Multi-pass membrane protein</topology>
    </subcellularLocation>
    <subcellularLocation>
        <location evidence="3">Peroxisome membrane</location>
        <topology evidence="3">Multi-pass membrane protein</topology>
    </subcellularLocation>
</comment>
<keyword evidence="8 13" id="KW-0472">Membrane</keyword>
<accession>A0ABM1JFU7</accession>
<feature type="transmembrane region" description="Helical" evidence="13">
    <location>
        <begin position="213"/>
        <end position="233"/>
    </location>
</feature>
<sequence length="281" mass="32443">MITGWKWFLTVKKEKNNMRYQSIDLLFSPLFIFSFVTLVVTLRNIKYSSFVIHDYSIPFLVLILENRGSVRSLSLNCLTICRRDRFHVYLARVFVFRVILENDTMDRNLLISIFISPMSLSPVGCRLSAVGCRLSPVAAKSSTLIRSLQCVMCDFGHSSLQCRKEYVKYAKVFPLSTTLDFKVPSKWYRRVVGSLEIICGLAMAIIPNYKVKNLSNAVLLFLMLMAVYSHYMVNDRFERIAPALVFFFMLTGRLVIDWQLRREDAQPVAANGLDDKTRKQD</sequence>
<keyword evidence="7 13" id="KW-1133">Transmembrane helix</keyword>
<reference evidence="15" key="1">
    <citation type="submission" date="2025-08" db="UniProtKB">
        <authorList>
            <consortium name="RefSeq"/>
        </authorList>
    </citation>
    <scope>IDENTIFICATION</scope>
    <source>
        <tissue evidence="15">Whole body</tissue>
    </source>
</reference>